<protein>
    <recommendedName>
        <fullName evidence="2">Helix-hairpin-helix DNA-binding motif class 1 domain-containing protein</fullName>
    </recommendedName>
</protein>
<dbReference type="PANTHER" id="PTHR21180">
    <property type="entry name" value="ENDONUCLEASE/EXONUCLEASE/PHOSPHATASE FAMILY DOMAIN-CONTAINING PROTEIN 1"/>
    <property type="match status" value="1"/>
</dbReference>
<sequence length="191" mass="19067">MNPFLHSTVAADLATHVANPAVLHVTPHVAPRLAAPWRRPRTAASAARRVLRLALGTALLAAGLVSAPAHAVDVNGATAQQLEGIRGIGPRTAETIVRERDRGGKFESLQDLAERVRGISAKKAQALEAAGLTVGGAPAAKSAVAPDLAANPARSGAKPAMGAAGAAGPASAKAGVAAQSAKPPATARPRP</sequence>
<dbReference type="GO" id="GO:0003677">
    <property type="term" value="F:DNA binding"/>
    <property type="evidence" value="ECO:0007669"/>
    <property type="project" value="InterPro"/>
</dbReference>
<dbReference type="SMART" id="SM00278">
    <property type="entry name" value="HhH1"/>
    <property type="match status" value="2"/>
</dbReference>
<dbReference type="Pfam" id="PF12836">
    <property type="entry name" value="HHH_3"/>
    <property type="match status" value="1"/>
</dbReference>
<gene>
    <name evidence="3" type="ORF">LMG3458_00452</name>
</gene>
<evidence type="ECO:0000259" key="2">
    <source>
        <dbReference type="SMART" id="SM00278"/>
    </source>
</evidence>
<evidence type="ECO:0000313" key="4">
    <source>
        <dbReference type="Proteomes" id="UP000494111"/>
    </source>
</evidence>
<feature type="domain" description="Helix-hairpin-helix DNA-binding motif class 1" evidence="2">
    <location>
        <begin position="80"/>
        <end position="99"/>
    </location>
</feature>
<dbReference type="InterPro" id="IPR003583">
    <property type="entry name" value="Hlx-hairpin-Hlx_DNA-bd_motif"/>
</dbReference>
<dbReference type="GO" id="GO:0006281">
    <property type="term" value="P:DNA repair"/>
    <property type="evidence" value="ECO:0007669"/>
    <property type="project" value="InterPro"/>
</dbReference>
<feature type="compositionally biased region" description="Low complexity" evidence="1">
    <location>
        <begin position="155"/>
        <end position="183"/>
    </location>
</feature>
<proteinExistence type="predicted"/>
<organism evidence="3 4">
    <name type="scientific">Achromobacter deleyi</name>
    <dbReference type="NCBI Taxonomy" id="1353891"/>
    <lineage>
        <taxon>Bacteria</taxon>
        <taxon>Pseudomonadati</taxon>
        <taxon>Pseudomonadota</taxon>
        <taxon>Betaproteobacteria</taxon>
        <taxon>Burkholderiales</taxon>
        <taxon>Alcaligenaceae</taxon>
        <taxon>Achromobacter</taxon>
    </lineage>
</organism>
<dbReference type="SUPFAM" id="SSF47781">
    <property type="entry name" value="RuvA domain 2-like"/>
    <property type="match status" value="1"/>
</dbReference>
<dbReference type="Proteomes" id="UP000494111">
    <property type="component" value="Unassembled WGS sequence"/>
</dbReference>
<dbReference type="Gene3D" id="1.10.150.280">
    <property type="entry name" value="AF1531-like domain"/>
    <property type="match status" value="1"/>
</dbReference>
<accession>A0A6S6Z239</accession>
<dbReference type="AlphaFoldDB" id="A0A6S6Z239"/>
<dbReference type="PANTHER" id="PTHR21180:SF32">
    <property type="entry name" value="ENDONUCLEASE_EXONUCLEASE_PHOSPHATASE FAMILY DOMAIN-CONTAINING PROTEIN 1"/>
    <property type="match status" value="1"/>
</dbReference>
<feature type="domain" description="Helix-hairpin-helix DNA-binding motif class 1" evidence="2">
    <location>
        <begin position="111"/>
        <end position="130"/>
    </location>
</feature>
<evidence type="ECO:0000256" key="1">
    <source>
        <dbReference type="SAM" id="MobiDB-lite"/>
    </source>
</evidence>
<reference evidence="3 4" key="1">
    <citation type="submission" date="2020-04" db="EMBL/GenBank/DDBJ databases">
        <authorList>
            <person name="De Canck E."/>
        </authorList>
    </citation>
    <scope>NUCLEOTIDE SEQUENCE [LARGE SCALE GENOMIC DNA]</scope>
    <source>
        <strain evidence="3 4">LMG 3458</strain>
    </source>
</reference>
<dbReference type="InterPro" id="IPR051675">
    <property type="entry name" value="Endo/Exo/Phosphatase_dom_1"/>
</dbReference>
<feature type="region of interest" description="Disordered" evidence="1">
    <location>
        <begin position="141"/>
        <end position="191"/>
    </location>
</feature>
<evidence type="ECO:0000313" key="3">
    <source>
        <dbReference type="EMBL" id="CAB3658392.1"/>
    </source>
</evidence>
<name>A0A6S6Z239_9BURK</name>
<dbReference type="EMBL" id="CADIJO010000001">
    <property type="protein sequence ID" value="CAB3658392.1"/>
    <property type="molecule type" value="Genomic_DNA"/>
</dbReference>
<dbReference type="InterPro" id="IPR010994">
    <property type="entry name" value="RuvA_2-like"/>
</dbReference>